<evidence type="ECO:0000313" key="5">
    <source>
        <dbReference type="Proteomes" id="UP000176101"/>
    </source>
</evidence>
<dbReference type="AlphaFoldDB" id="A0A1E7KN04"/>
<feature type="transmembrane region" description="Helical" evidence="2">
    <location>
        <begin position="137"/>
        <end position="158"/>
    </location>
</feature>
<feature type="region of interest" description="Disordered" evidence="1">
    <location>
        <begin position="160"/>
        <end position="198"/>
    </location>
</feature>
<dbReference type="PATRIC" id="fig|1075402.3.peg.3382"/>
<dbReference type="SUPFAM" id="SSF50969">
    <property type="entry name" value="YVTN repeat-like/Quinoprotein amine dehydrogenase"/>
    <property type="match status" value="1"/>
</dbReference>
<dbReference type="PANTHER" id="PTHR34512">
    <property type="entry name" value="CELL SURFACE PROTEIN"/>
    <property type="match status" value="1"/>
</dbReference>
<feature type="compositionally biased region" description="Pro residues" evidence="1">
    <location>
        <begin position="1"/>
        <end position="11"/>
    </location>
</feature>
<keyword evidence="2" id="KW-0812">Transmembrane</keyword>
<dbReference type="Gene3D" id="2.130.10.10">
    <property type="entry name" value="YVTN repeat-like/Quinoprotein amine dehydrogenase"/>
    <property type="match status" value="1"/>
</dbReference>
<feature type="compositionally biased region" description="Pro residues" evidence="1">
    <location>
        <begin position="38"/>
        <end position="55"/>
    </location>
</feature>
<protein>
    <recommendedName>
        <fullName evidence="3">Pyrrolo-quinoline quinone repeat domain-containing protein</fullName>
    </recommendedName>
</protein>
<keyword evidence="2" id="KW-0472">Membrane</keyword>
<feature type="region of interest" description="Disordered" evidence="1">
    <location>
        <begin position="1"/>
        <end position="130"/>
    </location>
</feature>
<feature type="compositionally biased region" description="Gly residues" evidence="1">
    <location>
        <begin position="26"/>
        <end position="35"/>
    </location>
</feature>
<reference evidence="4 5" key="1">
    <citation type="journal article" date="2016" name="Front. Microbiol.">
        <title>Comparative Genomics Analysis of Streptomyces Species Reveals Their Adaptation to the Marine Environment and Their Diversity at the Genomic Level.</title>
        <authorList>
            <person name="Tian X."/>
            <person name="Zhang Z."/>
            <person name="Yang T."/>
            <person name="Chen M."/>
            <person name="Li J."/>
            <person name="Chen F."/>
            <person name="Yang J."/>
            <person name="Li W."/>
            <person name="Zhang B."/>
            <person name="Zhang Z."/>
            <person name="Wu J."/>
            <person name="Zhang C."/>
            <person name="Long L."/>
            <person name="Xiao J."/>
        </authorList>
    </citation>
    <scope>NUCLEOTIDE SEQUENCE [LARGE SCALE GENOMIC DNA]</scope>
    <source>
        <strain evidence="4 5">SCSIO 02100</strain>
    </source>
</reference>
<sequence length="593" mass="61168">MSQPPPPPNQPPSGGFGGPKDSPPGSDGGQPGGYGYPQQPPNQPPGQPPNQPPGQAPGYGYPQQPPGTPPGMPPGGGFGAPQQPPGAPPGMPPGGGFGAPQPPPPGGFGQPPGQPPGGYPTMPPGAGGGGGRNNSKLIAIISAVVAVVLVVGAGVFLVSQGGDDENDEAGKGGGSDSNSQGTEGAGGSKKKPQSTDGKMIAKMPAPEVEEQVAVPGAWATEKSFVKTSTESVVAFDAASGEQAWELPLDGELCGASQHQTKDNKTAVTFRETKSSAADCNQMMLIDLKTGKKVWQKEIPGDSPDPENITISQGTVASAWIGGSVGFRIDGGKQVWSAKESSNDCNDAGYAGGEKLLAVVECGDFGEEEFKIQELDPKTGESTKTYEVSSGVETIRVASTSPMVLVAGAGTSTPTDIMTLSGGKFTPKISLDGDRYNTPCGTEVESCHGMTVGKDKVYLSTKEHAGSREGERTNEIMAIDLKSGDTSWKSDAGKDRTIVPIQMDGETVVAYRLADYMDPGQIVGLDPASGKQTPYLNLPKSSLDYEKEYGPSTISSRGEVVFEYGKLLLPDPYVTKDKGTFVDERLLGVGFGAR</sequence>
<dbReference type="Pfam" id="PF13360">
    <property type="entry name" value="PQQ_2"/>
    <property type="match status" value="1"/>
</dbReference>
<name>A0A1E7KN04_9ACTN</name>
<feature type="domain" description="Pyrrolo-quinoline quinone repeat" evidence="3">
    <location>
        <begin position="212"/>
        <end position="342"/>
    </location>
</feature>
<keyword evidence="2" id="KW-1133">Transmembrane helix</keyword>
<organism evidence="4 5">
    <name type="scientific">Streptomyces oceani</name>
    <dbReference type="NCBI Taxonomy" id="1075402"/>
    <lineage>
        <taxon>Bacteria</taxon>
        <taxon>Bacillati</taxon>
        <taxon>Actinomycetota</taxon>
        <taxon>Actinomycetes</taxon>
        <taxon>Kitasatosporales</taxon>
        <taxon>Streptomycetaceae</taxon>
        <taxon>Streptomyces</taxon>
    </lineage>
</organism>
<dbReference type="InterPro" id="IPR015943">
    <property type="entry name" value="WD40/YVTN_repeat-like_dom_sf"/>
</dbReference>
<dbReference type="Proteomes" id="UP000176101">
    <property type="component" value="Unassembled WGS sequence"/>
</dbReference>
<dbReference type="OrthoDB" id="3679173at2"/>
<dbReference type="STRING" id="1075402.AN216_03675"/>
<feature type="compositionally biased region" description="Pro residues" evidence="1">
    <location>
        <begin position="100"/>
        <end position="123"/>
    </location>
</feature>
<evidence type="ECO:0000256" key="1">
    <source>
        <dbReference type="SAM" id="MobiDB-lite"/>
    </source>
</evidence>
<gene>
    <name evidence="4" type="ORF">AN216_03675</name>
</gene>
<dbReference type="EMBL" id="LJGU01000102">
    <property type="protein sequence ID" value="OEV05283.1"/>
    <property type="molecule type" value="Genomic_DNA"/>
</dbReference>
<accession>A0A1E7KN04</accession>
<proteinExistence type="predicted"/>
<evidence type="ECO:0000259" key="3">
    <source>
        <dbReference type="Pfam" id="PF13360"/>
    </source>
</evidence>
<evidence type="ECO:0000313" key="4">
    <source>
        <dbReference type="EMBL" id="OEV05283.1"/>
    </source>
</evidence>
<comment type="caution">
    <text evidence="4">The sequence shown here is derived from an EMBL/GenBank/DDBJ whole genome shotgun (WGS) entry which is preliminary data.</text>
</comment>
<feature type="compositionally biased region" description="Pro residues" evidence="1">
    <location>
        <begin position="63"/>
        <end position="73"/>
    </location>
</feature>
<feature type="compositionally biased region" description="Pro residues" evidence="1">
    <location>
        <begin position="82"/>
        <end position="92"/>
    </location>
</feature>
<dbReference type="InterPro" id="IPR011044">
    <property type="entry name" value="Quino_amine_DH_bsu"/>
</dbReference>
<dbReference type="PANTHER" id="PTHR34512:SF30">
    <property type="entry name" value="OUTER MEMBRANE PROTEIN ASSEMBLY FACTOR BAMB"/>
    <property type="match status" value="1"/>
</dbReference>
<dbReference type="InterPro" id="IPR002372">
    <property type="entry name" value="PQQ_rpt_dom"/>
</dbReference>
<evidence type="ECO:0000256" key="2">
    <source>
        <dbReference type="SAM" id="Phobius"/>
    </source>
</evidence>
<keyword evidence="5" id="KW-1185">Reference proteome</keyword>